<dbReference type="GeneID" id="40236420"/>
<dbReference type="EMBL" id="MF629150">
    <property type="protein sequence ID" value="ATU47010.1"/>
    <property type="molecule type" value="Genomic_DNA"/>
</dbReference>
<proteinExistence type="predicted"/>
<name>A0A2D3FAH0_9CAUD</name>
<dbReference type="KEGG" id="vg:40236420"/>
<accession>A0A2D3FAH0</accession>
<evidence type="ECO:0000313" key="1">
    <source>
        <dbReference type="EMBL" id="ATU47010.1"/>
    </source>
</evidence>
<reference evidence="1 2" key="1">
    <citation type="journal article" date="2018" name="ISME J.">
        <title>Characterization of ecologically diverse viruses infecting co-occurring strains of cosmopolitan hyperhalophilic Bacteroidetes.</title>
        <authorList>
            <person name="Villamor J."/>
            <person name="Ramos-Barbero M.D."/>
            <person name="Gonzalez-Torres P."/>
            <person name="Gabaldon T."/>
            <person name="Rossello-Mora R."/>
            <person name="Meseguer I."/>
            <person name="Martinez-Garcia M."/>
            <person name="Santos F."/>
            <person name="Anton J."/>
        </authorList>
    </citation>
    <scope>NUCLEOTIDE SEQUENCE [LARGE SCALE GENOMIC DNA]</scope>
    <source>
        <strain evidence="1">SRUTV-1</strain>
    </source>
</reference>
<dbReference type="Proteomes" id="UP000262103">
    <property type="component" value="Segment"/>
</dbReference>
<protein>
    <submittedName>
        <fullName evidence="1">Uncharacterized protein</fullName>
    </submittedName>
</protein>
<sequence length="206" mass="23844">MSTQMMDLNRNEMMQPVQAMMKFFALASERANELAENHGVPEDKVRDVLFLPSRIFASFPQTNVLYEAHLDEMTDRIKGLMPPLFSEENREHLLDPTRAEVLATCLIEFDPDAAFEGDGPDTFDTFTVWLIYDVLDGYLENAELFEQDPEDLFVDWEGEESEESLRQLEDRLVIDHPREVFIDGRVFDLPSDRPVSEVSPEVMVRH</sequence>
<keyword evidence="2" id="KW-1185">Reference proteome</keyword>
<dbReference type="RefSeq" id="YP_009639622.1">
    <property type="nucleotide sequence ID" value="NC_042353.1"/>
</dbReference>
<evidence type="ECO:0000313" key="2">
    <source>
        <dbReference type="Proteomes" id="UP000262103"/>
    </source>
</evidence>
<organism evidence="1 2">
    <name type="scientific">Salinibacter phage SRUTV-1</name>
    <dbReference type="NCBI Taxonomy" id="2684227"/>
    <lineage>
        <taxon>Viruses</taxon>
        <taxon>Duplodnaviria</taxon>
        <taxon>Heunggongvirae</taxon>
        <taxon>Uroviricota</taxon>
        <taxon>Caudoviricetes</taxon>
        <taxon>Kairosalinivirus</taxon>
        <taxon>Kairosalinivirus SRUTV1</taxon>
    </lineage>
</organism>